<reference evidence="3 4" key="1">
    <citation type="submission" date="2022-07" db="EMBL/GenBank/DDBJ databases">
        <authorList>
            <person name="Li W.-J."/>
            <person name="Deng Q.-Q."/>
        </authorList>
    </citation>
    <scope>NUCLEOTIDE SEQUENCE [LARGE SCALE GENOMIC DNA]</scope>
    <source>
        <strain evidence="3 4">SYSU M60028</strain>
    </source>
</reference>
<dbReference type="RefSeq" id="WP_254743354.1">
    <property type="nucleotide sequence ID" value="NZ_JANCLU010000013.1"/>
</dbReference>
<dbReference type="PANTHER" id="PTHR30469:SF29">
    <property type="entry name" value="BLR2860 PROTEIN"/>
    <property type="match status" value="1"/>
</dbReference>
<accession>A0ABT1LFB6</accession>
<proteinExistence type="inferred from homology"/>
<dbReference type="Gene3D" id="2.40.30.170">
    <property type="match status" value="1"/>
</dbReference>
<gene>
    <name evidence="3" type="ORF">NK718_13785</name>
</gene>
<dbReference type="InterPro" id="IPR058792">
    <property type="entry name" value="Beta-barrel_RND_2"/>
</dbReference>
<dbReference type="SUPFAM" id="SSF111369">
    <property type="entry name" value="HlyD-like secretion proteins"/>
    <property type="match status" value="1"/>
</dbReference>
<dbReference type="PANTHER" id="PTHR30469">
    <property type="entry name" value="MULTIDRUG RESISTANCE PROTEIN MDTA"/>
    <property type="match status" value="1"/>
</dbReference>
<evidence type="ECO:0000256" key="1">
    <source>
        <dbReference type="ARBA" id="ARBA00009477"/>
    </source>
</evidence>
<comment type="similarity">
    <text evidence="1">Belongs to the membrane fusion protein (MFP) (TC 8.A.1) family.</text>
</comment>
<dbReference type="EMBL" id="JANCLU010000013">
    <property type="protein sequence ID" value="MCP8939593.1"/>
    <property type="molecule type" value="Genomic_DNA"/>
</dbReference>
<dbReference type="Pfam" id="PF25954">
    <property type="entry name" value="Beta-barrel_RND_2"/>
    <property type="match status" value="1"/>
</dbReference>
<dbReference type="Gene3D" id="1.10.287.470">
    <property type="entry name" value="Helix hairpin bin"/>
    <property type="match status" value="1"/>
</dbReference>
<evidence type="ECO:0000313" key="4">
    <source>
        <dbReference type="Proteomes" id="UP001205890"/>
    </source>
</evidence>
<organism evidence="3 4">
    <name type="scientific">Alsobacter ponti</name>
    <dbReference type="NCBI Taxonomy" id="2962936"/>
    <lineage>
        <taxon>Bacteria</taxon>
        <taxon>Pseudomonadati</taxon>
        <taxon>Pseudomonadota</taxon>
        <taxon>Alphaproteobacteria</taxon>
        <taxon>Hyphomicrobiales</taxon>
        <taxon>Alsobacteraceae</taxon>
        <taxon>Alsobacter</taxon>
    </lineage>
</organism>
<dbReference type="Gene3D" id="2.40.50.100">
    <property type="match status" value="1"/>
</dbReference>
<name>A0ABT1LFB6_9HYPH</name>
<evidence type="ECO:0000313" key="3">
    <source>
        <dbReference type="EMBL" id="MCP8939593.1"/>
    </source>
</evidence>
<dbReference type="NCBIfam" id="TIGR01730">
    <property type="entry name" value="RND_mfp"/>
    <property type="match status" value="1"/>
</dbReference>
<keyword evidence="4" id="KW-1185">Reference proteome</keyword>
<evidence type="ECO:0000259" key="2">
    <source>
        <dbReference type="Pfam" id="PF25954"/>
    </source>
</evidence>
<dbReference type="Proteomes" id="UP001205890">
    <property type="component" value="Unassembled WGS sequence"/>
</dbReference>
<dbReference type="InterPro" id="IPR006143">
    <property type="entry name" value="RND_pump_MFP"/>
</dbReference>
<protein>
    <submittedName>
        <fullName evidence="3">Efflux RND transporter periplasmic adaptor subunit</fullName>
    </submittedName>
</protein>
<dbReference type="Gene3D" id="2.40.420.20">
    <property type="match status" value="1"/>
</dbReference>
<sequence>MTWSRLIAVLLVLAAGAWIASGHYGLGKAERARPASALTPSAEAKPFRVAVATADVVERARRLTLSGRTEADQRTMAVARANGFVTHIKVQRGSKVAEGDPIAVLSDEAREANVLQARARLEQRNAEFDARRKLIDAGNLPRLNLVQLEADLRSAEAALAQAIAERDRGTVLAPITGIVNELPAVIGQAMQPGAPVAEVIALDPMLAVVEISERRLSGVKVGDGAAVRLATGVNVEGAVRFISSKASAQTRTYRVEVRIPNQDGAIPDGVTAEVSLRLAPTPATRITRSALTFSAEGRLGVRVVGEGDVVAFVPVSLVEDEAEFLWVSGIKAGARIIVQGQDFVKEGQHVEPVPATGQAAS</sequence>
<comment type="caution">
    <text evidence="3">The sequence shown here is derived from an EMBL/GenBank/DDBJ whole genome shotgun (WGS) entry which is preliminary data.</text>
</comment>
<feature type="domain" description="CusB-like beta-barrel" evidence="2">
    <location>
        <begin position="208"/>
        <end position="277"/>
    </location>
</feature>